<dbReference type="Pfam" id="PF02195">
    <property type="entry name" value="ParB_N"/>
    <property type="match status" value="1"/>
</dbReference>
<organism evidence="9 11">
    <name type="scientific">Ferroacidibacillus organovorans</name>
    <dbReference type="NCBI Taxonomy" id="1765683"/>
    <lineage>
        <taxon>Bacteria</taxon>
        <taxon>Bacillati</taxon>
        <taxon>Bacillota</taxon>
        <taxon>Bacilli</taxon>
        <taxon>Bacillales</taxon>
        <taxon>Alicyclobacillaceae</taxon>
        <taxon>Ferroacidibacillus</taxon>
    </lineage>
</organism>
<proteinExistence type="inferred from homology"/>
<dbReference type="NCBIfam" id="TIGR04285">
    <property type="entry name" value="nucleoid_noc"/>
    <property type="match status" value="1"/>
</dbReference>
<evidence type="ECO:0000256" key="2">
    <source>
        <dbReference type="ARBA" id="ARBA00006295"/>
    </source>
</evidence>
<reference evidence="9 11" key="1">
    <citation type="submission" date="2016-02" db="EMBL/GenBank/DDBJ databases">
        <title>Draft genome sequence of Acidibacillus ferrooxidans SLC66.</title>
        <authorList>
            <person name="Oliveira G."/>
            <person name="Nancucheo I."/>
            <person name="Dall'Agnol H."/>
            <person name="Johnson B."/>
            <person name="Oliveira R."/>
            <person name="Nunes G.L."/>
            <person name="Tzotzos G."/>
            <person name="Orellana S.C."/>
            <person name="Salim A.C."/>
            <person name="Araujo F.M."/>
        </authorList>
    </citation>
    <scope>NUCLEOTIDE SEQUENCE [LARGE SCALE GENOMIC DNA]</scope>
    <source>
        <strain evidence="9 11">SLC66</strain>
    </source>
</reference>
<evidence type="ECO:0000256" key="1">
    <source>
        <dbReference type="ARBA" id="ARBA00004453"/>
    </source>
</evidence>
<evidence type="ECO:0000313" key="9">
    <source>
        <dbReference type="EMBL" id="OAG93560.1"/>
    </source>
</evidence>
<dbReference type="Pfam" id="PF17762">
    <property type="entry name" value="HTH_ParB"/>
    <property type="match status" value="1"/>
</dbReference>
<comment type="similarity">
    <text evidence="2">Belongs to the ParB family.</text>
</comment>
<dbReference type="SMART" id="SM00470">
    <property type="entry name" value="ParB"/>
    <property type="match status" value="1"/>
</dbReference>
<dbReference type="CDD" id="cd16393">
    <property type="entry name" value="SPO0J_N"/>
    <property type="match status" value="1"/>
</dbReference>
<evidence type="ECO:0000256" key="7">
    <source>
        <dbReference type="ARBA" id="ARBA00023306"/>
    </source>
</evidence>
<gene>
    <name evidence="9" type="ORF">AYW79_10035</name>
    <name evidence="10" type="ORF">B2M26_04745</name>
</gene>
<dbReference type="GO" id="GO:0045881">
    <property type="term" value="P:positive regulation of sporulation resulting in formation of a cellular spore"/>
    <property type="evidence" value="ECO:0007669"/>
    <property type="project" value="TreeGrafter"/>
</dbReference>
<dbReference type="EMBL" id="LSUQ01000030">
    <property type="protein sequence ID" value="OAG93560.1"/>
    <property type="molecule type" value="Genomic_DNA"/>
</dbReference>
<dbReference type="GO" id="GO:0007059">
    <property type="term" value="P:chromosome segregation"/>
    <property type="evidence" value="ECO:0007669"/>
    <property type="project" value="TreeGrafter"/>
</dbReference>
<dbReference type="InterPro" id="IPR050336">
    <property type="entry name" value="Chromosome_partition/occlusion"/>
</dbReference>
<evidence type="ECO:0000313" key="12">
    <source>
        <dbReference type="Proteomes" id="UP000190229"/>
    </source>
</evidence>
<keyword evidence="5" id="KW-0238">DNA-binding</keyword>
<dbReference type="Proteomes" id="UP000077421">
    <property type="component" value="Unassembled WGS sequence"/>
</dbReference>
<keyword evidence="7" id="KW-0131">Cell cycle</keyword>
<comment type="subcellular location">
    <subcellularLocation>
        <location evidence="1">Cytoplasm</location>
        <location evidence="1">Nucleoid</location>
    </subcellularLocation>
</comment>
<sequence length="275" mass="31564">MIDSADRRFGVVGQIPRKEAQLREIPIHQIHANRYQPRSVFDDNKIEELAATIRTHGVIQPIVVRSIGDGYEIIAGERRFRAVQLLGHATIPALIRQLSDSQAASAALIENLQRENLTAIEEARAYQQLIEIHHLTQESLAQRLGKGQSTVANKLRLLHLHSDVQQKLMERKISERHGRALLSLKEDMQLAVLKEILEKDLNVKQTEIRVKFLLDRQQKSKQIKKISVSKDVRLAINTIRQSLQLIRNMGMGLDAVEEEQDDYYQFTIRVPKRND</sequence>
<reference evidence="10 12" key="2">
    <citation type="submission" date="2017-02" db="EMBL/GenBank/DDBJ databases">
        <title>Draft genome of Acidibacillus ferrooxidans Huett2.</title>
        <authorList>
            <person name="Schopf S."/>
        </authorList>
    </citation>
    <scope>NUCLEOTIDE SEQUENCE [LARGE SCALE GENOMIC DNA]</scope>
    <source>
        <strain evidence="10 12">Huett2</strain>
    </source>
</reference>
<comment type="caution">
    <text evidence="9">The sequence shown here is derived from an EMBL/GenBank/DDBJ whole genome shotgun (WGS) entry which is preliminary data.</text>
</comment>
<accession>A0A162TGG3</accession>
<dbReference type="PANTHER" id="PTHR33375:SF8">
    <property type="entry name" value="NUCLEOID OCCLUSION PROTEIN"/>
    <property type="match status" value="1"/>
</dbReference>
<evidence type="ECO:0000256" key="4">
    <source>
        <dbReference type="ARBA" id="ARBA00022618"/>
    </source>
</evidence>
<dbReference type="PANTHER" id="PTHR33375">
    <property type="entry name" value="CHROMOSOME-PARTITIONING PROTEIN PARB-RELATED"/>
    <property type="match status" value="1"/>
</dbReference>
<dbReference type="RefSeq" id="WP_067565105.1">
    <property type="nucleotide sequence ID" value="NZ_LSUQ01000030.1"/>
</dbReference>
<feature type="domain" description="ParB-like N-terminal" evidence="8">
    <location>
        <begin position="23"/>
        <end position="112"/>
    </location>
</feature>
<evidence type="ECO:0000256" key="6">
    <source>
        <dbReference type="ARBA" id="ARBA00023210"/>
    </source>
</evidence>
<keyword evidence="6" id="KW-0717">Septation</keyword>
<evidence type="ECO:0000256" key="5">
    <source>
        <dbReference type="ARBA" id="ARBA00023125"/>
    </source>
</evidence>
<dbReference type="GO" id="GO:0009295">
    <property type="term" value="C:nucleoid"/>
    <property type="evidence" value="ECO:0007669"/>
    <property type="project" value="UniProtKB-SubCell"/>
</dbReference>
<dbReference type="InterPro" id="IPR023705">
    <property type="entry name" value="Nucleoid_occlusion_protein"/>
</dbReference>
<dbReference type="Gene3D" id="1.10.10.2830">
    <property type="match status" value="1"/>
</dbReference>
<dbReference type="SUPFAM" id="SSF110849">
    <property type="entry name" value="ParB/Sulfiredoxin"/>
    <property type="match status" value="1"/>
</dbReference>
<keyword evidence="4" id="KW-0132">Cell division</keyword>
<keyword evidence="12" id="KW-1185">Reference proteome</keyword>
<dbReference type="InterPro" id="IPR004437">
    <property type="entry name" value="ParB/RepB/Spo0J"/>
</dbReference>
<dbReference type="InterPro" id="IPR041468">
    <property type="entry name" value="HTH_ParB/Spo0J"/>
</dbReference>
<dbReference type="Proteomes" id="UP000190229">
    <property type="component" value="Unassembled WGS sequence"/>
</dbReference>
<dbReference type="NCBIfam" id="TIGR00180">
    <property type="entry name" value="parB_part"/>
    <property type="match status" value="1"/>
</dbReference>
<dbReference type="OrthoDB" id="9802051at2"/>
<evidence type="ECO:0000259" key="8">
    <source>
        <dbReference type="SMART" id="SM00470"/>
    </source>
</evidence>
<dbReference type="GO" id="GO:0005694">
    <property type="term" value="C:chromosome"/>
    <property type="evidence" value="ECO:0007669"/>
    <property type="project" value="TreeGrafter"/>
</dbReference>
<evidence type="ECO:0000313" key="10">
    <source>
        <dbReference type="EMBL" id="OPG16812.1"/>
    </source>
</evidence>
<dbReference type="InterPro" id="IPR036086">
    <property type="entry name" value="ParB/Sulfiredoxin_sf"/>
</dbReference>
<dbReference type="GO" id="GO:0003677">
    <property type="term" value="F:DNA binding"/>
    <property type="evidence" value="ECO:0007669"/>
    <property type="project" value="UniProtKB-KW"/>
</dbReference>
<protein>
    <submittedName>
        <fullName evidence="9">Nucleoid occlusion protein</fullName>
    </submittedName>
</protein>
<keyword evidence="3" id="KW-0963">Cytoplasm</keyword>
<dbReference type="GO" id="GO:0000917">
    <property type="term" value="P:division septum assembly"/>
    <property type="evidence" value="ECO:0007669"/>
    <property type="project" value="UniProtKB-KW"/>
</dbReference>
<dbReference type="EMBL" id="MWPS01000013">
    <property type="protein sequence ID" value="OPG16812.1"/>
    <property type="molecule type" value="Genomic_DNA"/>
</dbReference>
<dbReference type="FunFam" id="3.90.1530.30:FF:000001">
    <property type="entry name" value="Chromosome partitioning protein ParB"/>
    <property type="match status" value="1"/>
</dbReference>
<dbReference type="FunFam" id="1.10.10.2830:FF:000001">
    <property type="entry name" value="Chromosome partitioning protein ParB"/>
    <property type="match status" value="1"/>
</dbReference>
<dbReference type="AlphaFoldDB" id="A0A162TGG3"/>
<name>A0A162TGG3_9BACL</name>
<dbReference type="STRING" id="1765683.B2M26_04745"/>
<evidence type="ECO:0000313" key="11">
    <source>
        <dbReference type="Proteomes" id="UP000077421"/>
    </source>
</evidence>
<dbReference type="Gene3D" id="3.90.1530.30">
    <property type="match status" value="1"/>
</dbReference>
<dbReference type="SUPFAM" id="SSF109709">
    <property type="entry name" value="KorB DNA-binding domain-like"/>
    <property type="match status" value="1"/>
</dbReference>
<dbReference type="InterPro" id="IPR003115">
    <property type="entry name" value="ParB_N"/>
</dbReference>
<evidence type="ECO:0000256" key="3">
    <source>
        <dbReference type="ARBA" id="ARBA00022490"/>
    </source>
</evidence>